<evidence type="ECO:0000313" key="2">
    <source>
        <dbReference type="EMBL" id="TWT85072.1"/>
    </source>
</evidence>
<sequence>MWKRIKLFFAAQELQRRPFVHPTLGTFEFDVDLGWKRNCRLDGHDVDVVIGSDGETPSTDMANTAADWVSHWDILRESVIDYAEKELSTWKPEWHPTVANRLVLSSINILWPNAPTTIMLYFDDPHDDIRSWHATFEGREPKGFAFDD</sequence>
<organism evidence="2 3">
    <name type="scientific">Novipirellula herctigrandis</name>
    <dbReference type="NCBI Taxonomy" id="2527986"/>
    <lineage>
        <taxon>Bacteria</taxon>
        <taxon>Pseudomonadati</taxon>
        <taxon>Planctomycetota</taxon>
        <taxon>Planctomycetia</taxon>
        <taxon>Pirellulales</taxon>
        <taxon>Pirellulaceae</taxon>
        <taxon>Novipirellula</taxon>
    </lineage>
</organism>
<reference evidence="2 3" key="1">
    <citation type="submission" date="2019-02" db="EMBL/GenBank/DDBJ databases">
        <title>Deep-cultivation of Planctomycetes and their phenomic and genomic characterization uncovers novel biology.</title>
        <authorList>
            <person name="Wiegand S."/>
            <person name="Jogler M."/>
            <person name="Boedeker C."/>
            <person name="Pinto D."/>
            <person name="Vollmers J."/>
            <person name="Rivas-Marin E."/>
            <person name="Kohn T."/>
            <person name="Peeters S.H."/>
            <person name="Heuer A."/>
            <person name="Rast P."/>
            <person name="Oberbeckmann S."/>
            <person name="Bunk B."/>
            <person name="Jeske O."/>
            <person name="Meyerdierks A."/>
            <person name="Storesund J.E."/>
            <person name="Kallscheuer N."/>
            <person name="Luecker S."/>
            <person name="Lage O.M."/>
            <person name="Pohl T."/>
            <person name="Merkel B.J."/>
            <person name="Hornburger P."/>
            <person name="Mueller R.-W."/>
            <person name="Bruemmer F."/>
            <person name="Labrenz M."/>
            <person name="Spormann A.M."/>
            <person name="Op Den Camp H."/>
            <person name="Overmann J."/>
            <person name="Amann R."/>
            <person name="Jetten M.S.M."/>
            <person name="Mascher T."/>
            <person name="Medema M.H."/>
            <person name="Devos D.P."/>
            <person name="Kaster A.-K."/>
            <person name="Ovreas L."/>
            <person name="Rohde M."/>
            <person name="Galperin M.Y."/>
            <person name="Jogler C."/>
        </authorList>
    </citation>
    <scope>NUCLEOTIDE SEQUENCE [LARGE SCALE GENOMIC DNA]</scope>
    <source>
        <strain evidence="2 3">CA13</strain>
    </source>
</reference>
<evidence type="ECO:0000313" key="3">
    <source>
        <dbReference type="Proteomes" id="UP000315010"/>
    </source>
</evidence>
<gene>
    <name evidence="2" type="ORF">CA13_65540</name>
    <name evidence="1" type="ORF">CA13_73470</name>
</gene>
<name>A0A5C5ZCM4_9BACT</name>
<protein>
    <submittedName>
        <fullName evidence="2">Uncharacterized protein</fullName>
    </submittedName>
</protein>
<accession>A0A5C5ZCM4</accession>
<dbReference type="EMBL" id="SJPJ01000003">
    <property type="protein sequence ID" value="TWT75774.1"/>
    <property type="molecule type" value="Genomic_DNA"/>
</dbReference>
<comment type="caution">
    <text evidence="2">The sequence shown here is derived from an EMBL/GenBank/DDBJ whole genome shotgun (WGS) entry which is preliminary data.</text>
</comment>
<dbReference type="RefSeq" id="WP_419195037.1">
    <property type="nucleotide sequence ID" value="NZ_SJPJ01000001.1"/>
</dbReference>
<dbReference type="EMBL" id="SJPJ01000001">
    <property type="protein sequence ID" value="TWT85072.1"/>
    <property type="molecule type" value="Genomic_DNA"/>
</dbReference>
<proteinExistence type="predicted"/>
<dbReference type="AlphaFoldDB" id="A0A5C5ZCM4"/>
<evidence type="ECO:0000313" key="1">
    <source>
        <dbReference type="EMBL" id="TWT75774.1"/>
    </source>
</evidence>
<keyword evidence="3" id="KW-1185">Reference proteome</keyword>
<dbReference type="Proteomes" id="UP000315010">
    <property type="component" value="Unassembled WGS sequence"/>
</dbReference>